<organism evidence="2 3">
    <name type="scientific">Streptomyces cathayae</name>
    <dbReference type="NCBI Taxonomy" id="3031124"/>
    <lineage>
        <taxon>Bacteria</taxon>
        <taxon>Bacillati</taxon>
        <taxon>Actinomycetota</taxon>
        <taxon>Actinomycetes</taxon>
        <taxon>Kitasatosporales</taxon>
        <taxon>Streptomycetaceae</taxon>
        <taxon>Streptomyces</taxon>
    </lineage>
</organism>
<dbReference type="EMBL" id="CP121682">
    <property type="protein sequence ID" value="WGD44718.1"/>
    <property type="molecule type" value="Genomic_DNA"/>
</dbReference>
<keyword evidence="3" id="KW-1185">Reference proteome</keyword>
<name>A0ABY8KAL3_9ACTN</name>
<sequence length="101" mass="10511">MGRNGATAAATPAGRATRFLMILALPKGENADGLSTVLTHQIDGMPELVRKSLTREPGWDGMPRWPWLPAWTSASPTPGVPSGRTAQGTARPNAPAAGPRG</sequence>
<protein>
    <recommendedName>
        <fullName evidence="4">Transposase IS701-like DDE domain-containing protein</fullName>
    </recommendedName>
</protein>
<proteinExistence type="predicted"/>
<dbReference type="Proteomes" id="UP001216440">
    <property type="component" value="Chromosome"/>
</dbReference>
<feature type="compositionally biased region" description="Low complexity" evidence="1">
    <location>
        <begin position="90"/>
        <end position="101"/>
    </location>
</feature>
<evidence type="ECO:0008006" key="4">
    <source>
        <dbReference type="Google" id="ProtNLM"/>
    </source>
</evidence>
<evidence type="ECO:0000256" key="1">
    <source>
        <dbReference type="SAM" id="MobiDB-lite"/>
    </source>
</evidence>
<accession>A0ABY8KAL3</accession>
<feature type="region of interest" description="Disordered" evidence="1">
    <location>
        <begin position="69"/>
        <end position="101"/>
    </location>
</feature>
<evidence type="ECO:0000313" key="3">
    <source>
        <dbReference type="Proteomes" id="UP001216440"/>
    </source>
</evidence>
<dbReference type="RefSeq" id="WP_279337779.1">
    <property type="nucleotide sequence ID" value="NZ_CP121682.1"/>
</dbReference>
<reference evidence="2 3" key="1">
    <citation type="submission" date="2023-03" db="EMBL/GenBank/DDBJ databases">
        <authorList>
            <person name="Mo P."/>
        </authorList>
    </citation>
    <scope>NUCLEOTIDE SEQUENCE [LARGE SCALE GENOMIC DNA]</scope>
    <source>
        <strain evidence="2 3">HUAS 5</strain>
    </source>
</reference>
<gene>
    <name evidence="2" type="ORF">PYS65_33880</name>
</gene>
<evidence type="ECO:0000313" key="2">
    <source>
        <dbReference type="EMBL" id="WGD44718.1"/>
    </source>
</evidence>